<protein>
    <recommendedName>
        <fullName evidence="3">Nucleotidyltransferase</fullName>
    </recommendedName>
</protein>
<gene>
    <name evidence="1" type="ORF">KSF_052390</name>
</gene>
<proteinExistence type="predicted"/>
<comment type="caution">
    <text evidence="1">The sequence shown here is derived from an EMBL/GenBank/DDBJ whole genome shotgun (WGS) entry which is preliminary data.</text>
</comment>
<evidence type="ECO:0000313" key="2">
    <source>
        <dbReference type="Proteomes" id="UP000597444"/>
    </source>
</evidence>
<dbReference type="RefSeq" id="WP_220205884.1">
    <property type="nucleotide sequence ID" value="NZ_BNJK01000001.1"/>
</dbReference>
<name>A0A8J3IS07_9CHLR</name>
<dbReference type="EMBL" id="BNJK01000001">
    <property type="protein sequence ID" value="GHO95191.1"/>
    <property type="molecule type" value="Genomic_DNA"/>
</dbReference>
<accession>A0A8J3IS07</accession>
<reference evidence="1" key="1">
    <citation type="submission" date="2020-10" db="EMBL/GenBank/DDBJ databases">
        <title>Taxonomic study of unclassified bacteria belonging to the class Ktedonobacteria.</title>
        <authorList>
            <person name="Yabe S."/>
            <person name="Wang C.M."/>
            <person name="Zheng Y."/>
            <person name="Sakai Y."/>
            <person name="Cavaletti L."/>
            <person name="Monciardini P."/>
            <person name="Donadio S."/>
        </authorList>
    </citation>
    <scope>NUCLEOTIDE SEQUENCE</scope>
    <source>
        <strain evidence="1">ID150040</strain>
    </source>
</reference>
<sequence>MPQDILDAAYVAELLRRQGTLQAEAQQVIAKLNLHSLLSQVGKPEQIGSSMAGLMVWRDLDFNILCPHPTPDLIFAAVQPLLVHPRVTKLHYHNDTGKYAPAELRGDERYYFVVYYENEAGNEWKIDLSFWLSDAPRTQLAYIEYLNQKMTEETKLAILWIKDVWCHHATYPYQVGGTDIYNAVLEHGVRTPEQFRSYLLEHGIPAE</sequence>
<organism evidence="1 2">
    <name type="scientific">Reticulibacter mediterranei</name>
    <dbReference type="NCBI Taxonomy" id="2778369"/>
    <lineage>
        <taxon>Bacteria</taxon>
        <taxon>Bacillati</taxon>
        <taxon>Chloroflexota</taxon>
        <taxon>Ktedonobacteria</taxon>
        <taxon>Ktedonobacterales</taxon>
        <taxon>Reticulibacteraceae</taxon>
        <taxon>Reticulibacter</taxon>
    </lineage>
</organism>
<evidence type="ECO:0000313" key="1">
    <source>
        <dbReference type="EMBL" id="GHO95191.1"/>
    </source>
</evidence>
<evidence type="ECO:0008006" key="3">
    <source>
        <dbReference type="Google" id="ProtNLM"/>
    </source>
</evidence>
<dbReference type="AlphaFoldDB" id="A0A8J3IS07"/>
<dbReference type="Proteomes" id="UP000597444">
    <property type="component" value="Unassembled WGS sequence"/>
</dbReference>
<keyword evidence="2" id="KW-1185">Reference proteome</keyword>